<dbReference type="Pfam" id="PF12802">
    <property type="entry name" value="MarR_2"/>
    <property type="match status" value="1"/>
</dbReference>
<gene>
    <name evidence="3" type="ORF">M6B22_04715</name>
</gene>
<name>A0ABY7JZR0_9ACTN</name>
<dbReference type="EMBL" id="CP097463">
    <property type="protein sequence ID" value="WAX58075.1"/>
    <property type="molecule type" value="Genomic_DNA"/>
</dbReference>
<dbReference type="InterPro" id="IPR000835">
    <property type="entry name" value="HTH_MarR-typ"/>
</dbReference>
<reference evidence="3" key="1">
    <citation type="submission" date="2022-05" db="EMBL/GenBank/DDBJ databases">
        <title>Jatrophihabitans sp. SB3-54 whole genome sequence.</title>
        <authorList>
            <person name="Suh M.K."/>
            <person name="Eom M.K."/>
            <person name="Kim J.S."/>
            <person name="Kim H.S."/>
            <person name="Do H.E."/>
            <person name="Shin Y.K."/>
            <person name="Lee J.-S."/>
        </authorList>
    </citation>
    <scope>NUCLEOTIDE SEQUENCE</scope>
    <source>
        <strain evidence="3">SB3-54</strain>
    </source>
</reference>
<evidence type="ECO:0000259" key="2">
    <source>
        <dbReference type="PROSITE" id="PS50995"/>
    </source>
</evidence>
<feature type="domain" description="HTH marR-type" evidence="2">
    <location>
        <begin position="6"/>
        <end position="140"/>
    </location>
</feature>
<dbReference type="RefSeq" id="WP_269444624.1">
    <property type="nucleotide sequence ID" value="NZ_CP097463.1"/>
</dbReference>
<dbReference type="InterPro" id="IPR036388">
    <property type="entry name" value="WH-like_DNA-bd_sf"/>
</dbReference>
<feature type="region of interest" description="Disordered" evidence="1">
    <location>
        <begin position="147"/>
        <end position="166"/>
    </location>
</feature>
<dbReference type="PRINTS" id="PR00598">
    <property type="entry name" value="HTHMARR"/>
</dbReference>
<keyword evidence="4" id="KW-1185">Reference proteome</keyword>
<evidence type="ECO:0000256" key="1">
    <source>
        <dbReference type="SAM" id="MobiDB-lite"/>
    </source>
</evidence>
<dbReference type="SMART" id="SM00347">
    <property type="entry name" value="HTH_MARR"/>
    <property type="match status" value="1"/>
</dbReference>
<evidence type="ECO:0000313" key="3">
    <source>
        <dbReference type="EMBL" id="WAX58075.1"/>
    </source>
</evidence>
<dbReference type="PANTHER" id="PTHR39515">
    <property type="entry name" value="CONSERVED PROTEIN"/>
    <property type="match status" value="1"/>
</dbReference>
<dbReference type="PROSITE" id="PS50995">
    <property type="entry name" value="HTH_MARR_2"/>
    <property type="match status" value="1"/>
</dbReference>
<dbReference type="Gene3D" id="1.10.10.10">
    <property type="entry name" value="Winged helix-like DNA-binding domain superfamily/Winged helix DNA-binding domain"/>
    <property type="match status" value="1"/>
</dbReference>
<accession>A0ABY7JZR0</accession>
<dbReference type="SUPFAM" id="SSF46785">
    <property type="entry name" value="Winged helix' DNA-binding domain"/>
    <property type="match status" value="1"/>
</dbReference>
<evidence type="ECO:0000313" key="4">
    <source>
        <dbReference type="Proteomes" id="UP001164693"/>
    </source>
</evidence>
<organism evidence="3 4">
    <name type="scientific">Jatrophihabitans cynanchi</name>
    <dbReference type="NCBI Taxonomy" id="2944128"/>
    <lineage>
        <taxon>Bacteria</taxon>
        <taxon>Bacillati</taxon>
        <taxon>Actinomycetota</taxon>
        <taxon>Actinomycetes</taxon>
        <taxon>Jatrophihabitantales</taxon>
        <taxon>Jatrophihabitantaceae</taxon>
        <taxon>Jatrophihabitans</taxon>
    </lineage>
</organism>
<proteinExistence type="predicted"/>
<protein>
    <submittedName>
        <fullName evidence="3">MarR family transcriptional regulator</fullName>
    </submittedName>
</protein>
<dbReference type="InterPro" id="IPR052526">
    <property type="entry name" value="HTH-type_Bedaq_tolerance"/>
</dbReference>
<dbReference type="InterPro" id="IPR036390">
    <property type="entry name" value="WH_DNA-bd_sf"/>
</dbReference>
<dbReference type="Proteomes" id="UP001164693">
    <property type="component" value="Chromosome"/>
</dbReference>
<sequence>MTPNPSSESCAALLTSARTLHGLHRRLLREDSTQCSALRANVLAAVADHGPLRPSTLAEQLRIDGSVASRQLHCLDVDGLVERVTDPADRRAQLVRITAPGRDYLDGLRRRASSALAGRLAGWSDDDVHTLAEQLLRLEHSLSHEHSLSREHSLSALHDPQKGSTA</sequence>
<dbReference type="PANTHER" id="PTHR39515:SF2">
    <property type="entry name" value="HTH-TYPE TRANSCRIPTIONAL REGULATOR RV0880"/>
    <property type="match status" value="1"/>
</dbReference>